<evidence type="ECO:0000313" key="1">
    <source>
        <dbReference type="Proteomes" id="UP000095287"/>
    </source>
</evidence>
<name>A0A1I7ZYF5_9BILA</name>
<dbReference type="AlphaFoldDB" id="A0A1I7ZYF5"/>
<keyword evidence="1" id="KW-1185">Reference proteome</keyword>
<sequence>MRGRLAGQLGGGHPELTYFIACRGKQSRLDVKRFATRAERSWRSVDWGNESDCNPVALRFPTVKLDIASMLHLDIGITCISLLPRTKPPILF</sequence>
<proteinExistence type="predicted"/>
<organism evidence="1 2">
    <name type="scientific">Steinernema glaseri</name>
    <dbReference type="NCBI Taxonomy" id="37863"/>
    <lineage>
        <taxon>Eukaryota</taxon>
        <taxon>Metazoa</taxon>
        <taxon>Ecdysozoa</taxon>
        <taxon>Nematoda</taxon>
        <taxon>Chromadorea</taxon>
        <taxon>Rhabditida</taxon>
        <taxon>Tylenchina</taxon>
        <taxon>Panagrolaimomorpha</taxon>
        <taxon>Strongyloidoidea</taxon>
        <taxon>Steinernematidae</taxon>
        <taxon>Steinernema</taxon>
    </lineage>
</organism>
<evidence type="ECO:0000313" key="2">
    <source>
        <dbReference type="WBParaSite" id="L893_g30843.t1"/>
    </source>
</evidence>
<dbReference type="WBParaSite" id="L893_g30843.t1">
    <property type="protein sequence ID" value="L893_g30843.t1"/>
    <property type="gene ID" value="L893_g30843"/>
</dbReference>
<accession>A0A1I7ZYF5</accession>
<dbReference type="Proteomes" id="UP000095287">
    <property type="component" value="Unplaced"/>
</dbReference>
<protein>
    <submittedName>
        <fullName evidence="2">Uncharacterized protein</fullName>
    </submittedName>
</protein>
<reference evidence="2" key="1">
    <citation type="submission" date="2016-11" db="UniProtKB">
        <authorList>
            <consortium name="WormBaseParasite"/>
        </authorList>
    </citation>
    <scope>IDENTIFICATION</scope>
</reference>